<dbReference type="Proteomes" id="UP000193689">
    <property type="component" value="Unassembled WGS sequence"/>
</dbReference>
<dbReference type="RefSeq" id="XP_040709296.1">
    <property type="nucleotide sequence ID" value="XM_040853678.1"/>
</dbReference>
<reference evidence="1 2" key="1">
    <citation type="submission" date="2016-07" db="EMBL/GenBank/DDBJ databases">
        <title>Pervasive Adenine N6-methylation of Active Genes in Fungi.</title>
        <authorList>
            <consortium name="DOE Joint Genome Institute"/>
            <person name="Mondo S.J."/>
            <person name="Dannebaum R.O."/>
            <person name="Kuo R.C."/>
            <person name="Labutti K."/>
            <person name="Haridas S."/>
            <person name="Kuo A."/>
            <person name="Salamov A."/>
            <person name="Ahrendt S.R."/>
            <person name="Lipzen A."/>
            <person name="Sullivan W."/>
            <person name="Andreopoulos W.B."/>
            <person name="Clum A."/>
            <person name="Lindquist E."/>
            <person name="Daum C."/>
            <person name="Ramamoorthy G.K."/>
            <person name="Gryganskyi A."/>
            <person name="Culley D."/>
            <person name="Magnuson J.K."/>
            <person name="James T.Y."/>
            <person name="O'Malley M.A."/>
            <person name="Stajich J.E."/>
            <person name="Spatafora J.W."/>
            <person name="Visel A."/>
            <person name="Grigoriev I.V."/>
        </authorList>
    </citation>
    <scope>NUCLEOTIDE SEQUENCE [LARGE SCALE GENOMIC DNA]</scope>
    <source>
        <strain evidence="1 2">CBS 129021</strain>
    </source>
</reference>
<name>A0A1Y2D6D9_9PEZI</name>
<dbReference type="GeneID" id="63769890"/>
<dbReference type="AlphaFoldDB" id="A0A1Y2D6D9"/>
<gene>
    <name evidence="1" type="ORF">BCR38DRAFT_146982</name>
</gene>
<dbReference type="InParanoid" id="A0A1Y2D6D9"/>
<organism evidence="1 2">
    <name type="scientific">Pseudomassariella vexata</name>
    <dbReference type="NCBI Taxonomy" id="1141098"/>
    <lineage>
        <taxon>Eukaryota</taxon>
        <taxon>Fungi</taxon>
        <taxon>Dikarya</taxon>
        <taxon>Ascomycota</taxon>
        <taxon>Pezizomycotina</taxon>
        <taxon>Sordariomycetes</taxon>
        <taxon>Xylariomycetidae</taxon>
        <taxon>Amphisphaeriales</taxon>
        <taxon>Pseudomassariaceae</taxon>
        <taxon>Pseudomassariella</taxon>
    </lineage>
</organism>
<sequence length="97" mass="10956">MNMLVLVEPPCTFISCLNCEFPKSQRTWCTSKLPMHLHREAAAPILQTTNCLFTSTRRSVRMHPSLTTRAIHDDLFEVTTGPFSTTVGFWVVTSGRV</sequence>
<protein>
    <submittedName>
        <fullName evidence="1">Uncharacterized protein</fullName>
    </submittedName>
</protein>
<dbReference type="EMBL" id="MCFJ01000032">
    <property type="protein sequence ID" value="ORY54714.1"/>
    <property type="molecule type" value="Genomic_DNA"/>
</dbReference>
<proteinExistence type="predicted"/>
<comment type="caution">
    <text evidence="1">The sequence shown here is derived from an EMBL/GenBank/DDBJ whole genome shotgun (WGS) entry which is preliminary data.</text>
</comment>
<evidence type="ECO:0000313" key="1">
    <source>
        <dbReference type="EMBL" id="ORY54714.1"/>
    </source>
</evidence>
<keyword evidence="2" id="KW-1185">Reference proteome</keyword>
<evidence type="ECO:0000313" key="2">
    <source>
        <dbReference type="Proteomes" id="UP000193689"/>
    </source>
</evidence>
<accession>A0A1Y2D6D9</accession>